<dbReference type="GO" id="GO:0004844">
    <property type="term" value="F:uracil DNA N-glycosylase activity"/>
    <property type="evidence" value="ECO:0007669"/>
    <property type="project" value="UniProtKB-UniRule"/>
</dbReference>
<keyword evidence="8 11" id="KW-0227">DNA damage</keyword>
<evidence type="ECO:0000256" key="8">
    <source>
        <dbReference type="ARBA" id="ARBA00022763"/>
    </source>
</evidence>
<organism evidence="15 16">
    <name type="scientific">Weissella ceti</name>
    <dbReference type="NCBI Taxonomy" id="759620"/>
    <lineage>
        <taxon>Bacteria</taxon>
        <taxon>Bacillati</taxon>
        <taxon>Bacillota</taxon>
        <taxon>Bacilli</taxon>
        <taxon>Lactobacillales</taxon>
        <taxon>Lactobacillaceae</taxon>
        <taxon>Weissella</taxon>
    </lineage>
</organism>
<feature type="domain" description="Uracil-DNA glycosylase-like" evidence="14">
    <location>
        <begin position="50"/>
        <end position="210"/>
    </location>
</feature>
<dbReference type="PANTHER" id="PTHR11264">
    <property type="entry name" value="URACIL-DNA GLYCOSYLASE"/>
    <property type="match status" value="1"/>
</dbReference>
<evidence type="ECO:0000256" key="13">
    <source>
        <dbReference type="RuleBase" id="RU003780"/>
    </source>
</evidence>
<dbReference type="SMART" id="SM00986">
    <property type="entry name" value="UDG"/>
    <property type="match status" value="1"/>
</dbReference>
<dbReference type="KEGG" id="wci:WS105_0202"/>
<dbReference type="EC" id="3.2.2.27" evidence="5 11"/>
<evidence type="ECO:0000259" key="14">
    <source>
        <dbReference type="SMART" id="SM00986"/>
    </source>
</evidence>
<dbReference type="GO" id="GO:0005737">
    <property type="term" value="C:cytoplasm"/>
    <property type="evidence" value="ECO:0007669"/>
    <property type="project" value="UniProtKB-SubCell"/>
</dbReference>
<keyword evidence="9 11" id="KW-0378">Hydrolase</keyword>
<evidence type="ECO:0000256" key="7">
    <source>
        <dbReference type="ARBA" id="ARBA00022490"/>
    </source>
</evidence>
<comment type="catalytic activity">
    <reaction evidence="1 11 13">
        <text>Hydrolyzes single-stranded DNA or mismatched double-stranded DNA and polynucleotides, releasing free uracil.</text>
        <dbReference type="EC" id="3.2.2.27"/>
    </reaction>
</comment>
<gene>
    <name evidence="11" type="primary">ung</name>
    <name evidence="15" type="ORF">WS74_0203</name>
</gene>
<dbReference type="CDD" id="cd10027">
    <property type="entry name" value="UDG-F1-like"/>
    <property type="match status" value="1"/>
</dbReference>
<evidence type="ECO:0000256" key="3">
    <source>
        <dbReference type="ARBA" id="ARBA00004496"/>
    </source>
</evidence>
<dbReference type="Proteomes" id="UP000029079">
    <property type="component" value="Chromosome"/>
</dbReference>
<dbReference type="EMBL" id="CP009223">
    <property type="protein sequence ID" value="AIM62455.1"/>
    <property type="molecule type" value="Genomic_DNA"/>
</dbReference>
<dbReference type="Gene3D" id="3.40.470.10">
    <property type="entry name" value="Uracil-DNA glycosylase-like domain"/>
    <property type="match status" value="1"/>
</dbReference>
<dbReference type="KEGG" id="wct:WS74_0203"/>
<reference evidence="16" key="2">
    <citation type="submission" date="2014-08" db="EMBL/GenBank/DDBJ databases">
        <title>Complete genome of Weissella ceti strain WS74 isolated from diseased rainbow trout in Brazil.</title>
        <authorList>
            <person name="Figueiredo H.C.P."/>
            <person name="Leal C.A.G."/>
            <person name="Pereira F.L."/>
            <person name="Soares S.C."/>
            <person name="Dorella F.A."/>
            <person name="Carvalho A.F."/>
            <person name="Azevedo V.A.C."/>
        </authorList>
    </citation>
    <scope>NUCLEOTIDE SEQUENCE [LARGE SCALE GENOMIC DNA]</scope>
    <source>
        <strain evidence="16">WS74</strain>
    </source>
</reference>
<keyword evidence="10 11" id="KW-0234">DNA repair</keyword>
<dbReference type="GO" id="GO:0097510">
    <property type="term" value="P:base-excision repair, AP site formation via deaminated base removal"/>
    <property type="evidence" value="ECO:0007669"/>
    <property type="project" value="TreeGrafter"/>
</dbReference>
<evidence type="ECO:0000256" key="11">
    <source>
        <dbReference type="HAMAP-Rule" id="MF_00148"/>
    </source>
</evidence>
<dbReference type="Pfam" id="PF03167">
    <property type="entry name" value="UDG"/>
    <property type="match status" value="1"/>
</dbReference>
<evidence type="ECO:0000256" key="10">
    <source>
        <dbReference type="ARBA" id="ARBA00023204"/>
    </source>
</evidence>
<dbReference type="NCBIfam" id="TIGR00628">
    <property type="entry name" value="ung"/>
    <property type="match status" value="1"/>
</dbReference>
<comment type="similarity">
    <text evidence="4 11 13">Belongs to the uracil-DNA glycosylase (UDG) superfamily. UNG family.</text>
</comment>
<dbReference type="InterPro" id="IPR005122">
    <property type="entry name" value="Uracil-DNA_glycosylase-like"/>
</dbReference>
<evidence type="ECO:0000256" key="9">
    <source>
        <dbReference type="ARBA" id="ARBA00022801"/>
    </source>
</evidence>
<keyword evidence="16" id="KW-1185">Reference proteome</keyword>
<dbReference type="InterPro" id="IPR018085">
    <property type="entry name" value="Ura-DNA_Glyclase_AS"/>
</dbReference>
<dbReference type="STRING" id="759620.WS105_0202"/>
<evidence type="ECO:0000256" key="1">
    <source>
        <dbReference type="ARBA" id="ARBA00001400"/>
    </source>
</evidence>
<sequence>MQTENMQAWTQALAEKLPADYWQRVTIFMDEVYSEETIYPARENVFAALDTTALADTRVVILGQDPYINPGQAQGLSFSVPSDTTLPPSLRNIFKEIASDLDVVEPTDGDLHHWANQGVLLLNAVLTVPAGKSNAHAKLIWETLTDAIISVVAEQEQPVVFILWGAYAQKKAKLITGDQNLILKAPHPSPLSSYRGFFGSKPFSQTNAYLAEHGQEMIDWV</sequence>
<evidence type="ECO:0000256" key="4">
    <source>
        <dbReference type="ARBA" id="ARBA00008184"/>
    </source>
</evidence>
<dbReference type="SUPFAM" id="SSF52141">
    <property type="entry name" value="Uracil-DNA glycosylase-like"/>
    <property type="match status" value="1"/>
</dbReference>
<feature type="active site" description="Proton acceptor" evidence="11 12">
    <location>
        <position position="65"/>
    </location>
</feature>
<dbReference type="PATRIC" id="fig|759620.7.peg.190"/>
<dbReference type="FunFam" id="3.40.470.10:FF:000008">
    <property type="entry name" value="Uracil-DNA glycosylase"/>
    <property type="match status" value="1"/>
</dbReference>
<evidence type="ECO:0000313" key="15">
    <source>
        <dbReference type="EMBL" id="AIM62455.1"/>
    </source>
</evidence>
<dbReference type="NCBIfam" id="NF003588">
    <property type="entry name" value="PRK05254.1-1"/>
    <property type="match status" value="1"/>
</dbReference>
<dbReference type="RefSeq" id="WP_009495437.1">
    <property type="nucleotide sequence ID" value="NZ_CP009223.1"/>
</dbReference>
<evidence type="ECO:0000256" key="2">
    <source>
        <dbReference type="ARBA" id="ARBA00002631"/>
    </source>
</evidence>
<dbReference type="InterPro" id="IPR036895">
    <property type="entry name" value="Uracil-DNA_glycosylase-like_sf"/>
</dbReference>
<dbReference type="NCBIfam" id="NF003591">
    <property type="entry name" value="PRK05254.1-4"/>
    <property type="match status" value="1"/>
</dbReference>
<evidence type="ECO:0000256" key="6">
    <source>
        <dbReference type="ARBA" id="ARBA00018429"/>
    </source>
</evidence>
<accession>A0A075U4S0</accession>
<dbReference type="SMART" id="SM00987">
    <property type="entry name" value="UreE_C"/>
    <property type="match status" value="1"/>
</dbReference>
<dbReference type="AlphaFoldDB" id="A0A075U4S0"/>
<name>A0A075U4S0_9LACO</name>
<dbReference type="NCBIfam" id="NF003589">
    <property type="entry name" value="PRK05254.1-2"/>
    <property type="match status" value="1"/>
</dbReference>
<keyword evidence="7 11" id="KW-0963">Cytoplasm</keyword>
<dbReference type="PANTHER" id="PTHR11264:SF0">
    <property type="entry name" value="URACIL-DNA GLYCOSYLASE"/>
    <property type="match status" value="1"/>
</dbReference>
<dbReference type="PROSITE" id="PS00130">
    <property type="entry name" value="U_DNA_GLYCOSYLASE"/>
    <property type="match status" value="1"/>
</dbReference>
<proteinExistence type="inferred from homology"/>
<protein>
    <recommendedName>
        <fullName evidence="6 11">Uracil-DNA glycosylase</fullName>
        <shortName evidence="11">UDG</shortName>
        <ecNumber evidence="5 11">3.2.2.27</ecNumber>
    </recommendedName>
</protein>
<dbReference type="NCBIfam" id="NF003592">
    <property type="entry name" value="PRK05254.1-5"/>
    <property type="match status" value="1"/>
</dbReference>
<reference evidence="15 16" key="1">
    <citation type="journal article" date="2014" name="Genome Announc.">
        <title>Complete Genome Sequences of Fish Pathogenic Weissella ceti Strains WS74 and WS105.</title>
        <authorList>
            <person name="Figueiredo H.C."/>
            <person name="Leal C.A."/>
            <person name="Dorella F.A."/>
            <person name="Carvalho A.F."/>
            <person name="Soares S.C."/>
            <person name="Pereira F.L."/>
            <person name="Azevedo V.A."/>
        </authorList>
    </citation>
    <scope>NUCLEOTIDE SEQUENCE [LARGE SCALE GENOMIC DNA]</scope>
    <source>
        <strain evidence="15 16">WS74</strain>
    </source>
</reference>
<dbReference type="HAMAP" id="MF_00148">
    <property type="entry name" value="UDG"/>
    <property type="match status" value="1"/>
</dbReference>
<dbReference type="KEGG" id="wce:WS08_0203"/>
<comment type="function">
    <text evidence="2 11 13">Excises uracil residues from the DNA which can arise as a result of misincorporation of dUMP residues by DNA polymerase or due to deamination of cytosine.</text>
</comment>
<dbReference type="InterPro" id="IPR002043">
    <property type="entry name" value="UDG_fam1"/>
</dbReference>
<evidence type="ECO:0000256" key="12">
    <source>
        <dbReference type="PROSITE-ProRule" id="PRU10072"/>
    </source>
</evidence>
<evidence type="ECO:0000256" key="5">
    <source>
        <dbReference type="ARBA" id="ARBA00012030"/>
    </source>
</evidence>
<evidence type="ECO:0000313" key="16">
    <source>
        <dbReference type="Proteomes" id="UP000029079"/>
    </source>
</evidence>
<comment type="subcellular location">
    <subcellularLocation>
        <location evidence="3 11">Cytoplasm</location>
    </subcellularLocation>
</comment>